<dbReference type="GO" id="GO:0051117">
    <property type="term" value="F:ATPase binding"/>
    <property type="evidence" value="ECO:0007669"/>
    <property type="project" value="TreeGrafter"/>
</dbReference>
<dbReference type="GO" id="GO:0004176">
    <property type="term" value="F:ATP-dependent peptidase activity"/>
    <property type="evidence" value="ECO:0007669"/>
    <property type="project" value="InterPro"/>
</dbReference>
<organism evidence="7 8">
    <name type="scientific">Lysinibacillus capsici</name>
    <dbReference type="NCBI Taxonomy" id="2115968"/>
    <lineage>
        <taxon>Bacteria</taxon>
        <taxon>Bacillati</taxon>
        <taxon>Bacillota</taxon>
        <taxon>Bacilli</taxon>
        <taxon>Bacillales</taxon>
        <taxon>Bacillaceae</taxon>
        <taxon>Lysinibacillus</taxon>
    </lineage>
</organism>
<dbReference type="GO" id="GO:0009368">
    <property type="term" value="C:endopeptidase Clp complex"/>
    <property type="evidence" value="ECO:0007669"/>
    <property type="project" value="TreeGrafter"/>
</dbReference>
<evidence type="ECO:0000313" key="7">
    <source>
        <dbReference type="EMBL" id="SPT99222.1"/>
    </source>
</evidence>
<dbReference type="InterPro" id="IPR029045">
    <property type="entry name" value="ClpP/crotonase-like_dom_sf"/>
</dbReference>
<dbReference type="Proteomes" id="UP000251431">
    <property type="component" value="Unassembled WGS sequence"/>
</dbReference>
<dbReference type="InterPro" id="IPR023562">
    <property type="entry name" value="ClpP/TepA"/>
</dbReference>
<sequence length="243" mass="26799">MNKKKTFFDVKASVDGKSADVFILGEITPWAWEEYGEMSSVVFKEKLDAVGDISELHIYVNSPGGSVFEGIAIGNMLKRHKARTIAHVDALAASIASDIVACCDEVRMPSNAMLMIHNAMTGAFGNSSELRKVADDLERINGMQIETYMSKIDGKTSQEEIQRMMDEETWLSAQQAYDIGLCDVIEGANKAVACLSNEHSKQFKNLPGALLQSNKEVLSEEERQNIIADSKANLTYLQSLNLI</sequence>
<proteinExistence type="inferred from homology"/>
<keyword evidence="3 7" id="KW-0645">Protease</keyword>
<dbReference type="NCBIfam" id="NF045542">
    <property type="entry name" value="Clp_rel_HeadMat"/>
    <property type="match status" value="1"/>
</dbReference>
<evidence type="ECO:0000256" key="5">
    <source>
        <dbReference type="ARBA" id="ARBA00022825"/>
    </source>
</evidence>
<evidence type="ECO:0000313" key="8">
    <source>
        <dbReference type="Proteomes" id="UP000251431"/>
    </source>
</evidence>
<protein>
    <recommendedName>
        <fullName evidence="6">ATP-dependent Clp protease proteolytic subunit</fullName>
    </recommendedName>
</protein>
<accession>A0A2X0ZBV5</accession>
<keyword evidence="5" id="KW-0720">Serine protease</keyword>
<evidence type="ECO:0000256" key="6">
    <source>
        <dbReference type="RuleBase" id="RU003567"/>
    </source>
</evidence>
<dbReference type="CDD" id="cd07016">
    <property type="entry name" value="S14_ClpP_1"/>
    <property type="match status" value="1"/>
</dbReference>
<name>A0A2X0ZBV5_9BACI</name>
<gene>
    <name evidence="7" type="primary">clpP_2</name>
    <name evidence="7" type="ORF">NCTC7582_02132</name>
</gene>
<dbReference type="Pfam" id="PF00574">
    <property type="entry name" value="CLP_protease"/>
    <property type="match status" value="1"/>
</dbReference>
<dbReference type="RefSeq" id="WP_112117264.1">
    <property type="nucleotide sequence ID" value="NZ_UAQE01000001.1"/>
</dbReference>
<evidence type="ECO:0000256" key="2">
    <source>
        <dbReference type="ARBA" id="ARBA00022490"/>
    </source>
</evidence>
<keyword evidence="4 7" id="KW-0378">Hydrolase</keyword>
<evidence type="ECO:0000256" key="4">
    <source>
        <dbReference type="ARBA" id="ARBA00022801"/>
    </source>
</evidence>
<dbReference type="AlphaFoldDB" id="A0A2X0ZBV5"/>
<dbReference type="PANTHER" id="PTHR10381">
    <property type="entry name" value="ATP-DEPENDENT CLP PROTEASE PROTEOLYTIC SUBUNIT"/>
    <property type="match status" value="1"/>
</dbReference>
<dbReference type="InterPro" id="IPR001907">
    <property type="entry name" value="ClpP"/>
</dbReference>
<comment type="similarity">
    <text evidence="1 6">Belongs to the peptidase S14 family.</text>
</comment>
<reference evidence="7 8" key="1">
    <citation type="submission" date="2018-06" db="EMBL/GenBank/DDBJ databases">
        <authorList>
            <consortium name="Pathogen Informatics"/>
            <person name="Doyle S."/>
        </authorList>
    </citation>
    <scope>NUCLEOTIDE SEQUENCE [LARGE SCALE GENOMIC DNA]</scope>
    <source>
        <strain evidence="7 8">NCTC7582</strain>
    </source>
</reference>
<dbReference type="EMBL" id="UAQE01000001">
    <property type="protein sequence ID" value="SPT99222.1"/>
    <property type="molecule type" value="Genomic_DNA"/>
</dbReference>
<dbReference type="GO" id="GO:0006515">
    <property type="term" value="P:protein quality control for misfolded or incompletely synthesized proteins"/>
    <property type="evidence" value="ECO:0007669"/>
    <property type="project" value="TreeGrafter"/>
</dbReference>
<dbReference type="PANTHER" id="PTHR10381:SF70">
    <property type="entry name" value="ATP-DEPENDENT CLP PROTEASE PROTEOLYTIC SUBUNIT"/>
    <property type="match status" value="1"/>
</dbReference>
<dbReference type="PRINTS" id="PR00127">
    <property type="entry name" value="CLPPROTEASEP"/>
</dbReference>
<evidence type="ECO:0000256" key="3">
    <source>
        <dbReference type="ARBA" id="ARBA00022670"/>
    </source>
</evidence>
<dbReference type="GO" id="GO:0004252">
    <property type="term" value="F:serine-type endopeptidase activity"/>
    <property type="evidence" value="ECO:0007669"/>
    <property type="project" value="InterPro"/>
</dbReference>
<keyword evidence="2" id="KW-0963">Cytoplasm</keyword>
<evidence type="ECO:0000256" key="1">
    <source>
        <dbReference type="ARBA" id="ARBA00007039"/>
    </source>
</evidence>
<dbReference type="SUPFAM" id="SSF52096">
    <property type="entry name" value="ClpP/crotonase"/>
    <property type="match status" value="1"/>
</dbReference>
<dbReference type="Gene3D" id="3.90.226.10">
    <property type="entry name" value="2-enoyl-CoA Hydratase, Chain A, domain 1"/>
    <property type="match status" value="1"/>
</dbReference>